<organism evidence="2">
    <name type="scientific">marine metagenome</name>
    <dbReference type="NCBI Taxonomy" id="408172"/>
    <lineage>
        <taxon>unclassified sequences</taxon>
        <taxon>metagenomes</taxon>
        <taxon>ecological metagenomes</taxon>
    </lineage>
</organism>
<dbReference type="SUPFAM" id="SSF54523">
    <property type="entry name" value="Pili subunits"/>
    <property type="match status" value="1"/>
</dbReference>
<dbReference type="EMBL" id="UINC01012596">
    <property type="protein sequence ID" value="SVA54918.1"/>
    <property type="molecule type" value="Genomic_DNA"/>
</dbReference>
<proteinExistence type="predicted"/>
<feature type="compositionally biased region" description="Polar residues" evidence="1">
    <location>
        <begin position="163"/>
        <end position="177"/>
    </location>
</feature>
<evidence type="ECO:0000313" key="2">
    <source>
        <dbReference type="EMBL" id="SVA54918.1"/>
    </source>
</evidence>
<dbReference type="InterPro" id="IPR045584">
    <property type="entry name" value="Pilin-like"/>
</dbReference>
<dbReference type="AlphaFoldDB" id="A0A381WRN6"/>
<sequence length="186" mass="20390">MILKLLVVAMIIGTLSTMVAPSLQRVREKAFVPVAIAKIGIISSELAIYIETEFEPPASLAAIDRNSGAISGGSQQAYGSPVARPSVRLRPVRHMRRLIPEREPRQKWREPRQNDGESRRIDDRSQRTDRTECGPGDPARGYSGGVRSVRKCPSPRFPLSHRAPQSSSAAQFGTNGINYRATKAAS</sequence>
<reference evidence="2" key="1">
    <citation type="submission" date="2018-05" db="EMBL/GenBank/DDBJ databases">
        <authorList>
            <person name="Lanie J.A."/>
            <person name="Ng W.-L."/>
            <person name="Kazmierczak K.M."/>
            <person name="Andrzejewski T.M."/>
            <person name="Davidsen T.M."/>
            <person name="Wayne K.J."/>
            <person name="Tettelin H."/>
            <person name="Glass J.I."/>
            <person name="Rusch D."/>
            <person name="Podicherti R."/>
            <person name="Tsui H.-C.T."/>
            <person name="Winkler M.E."/>
        </authorList>
    </citation>
    <scope>NUCLEOTIDE SEQUENCE</scope>
</reference>
<dbReference type="Gene3D" id="3.30.700.10">
    <property type="entry name" value="Glycoprotein, Type 4 Pilin"/>
    <property type="match status" value="1"/>
</dbReference>
<feature type="region of interest" description="Disordered" evidence="1">
    <location>
        <begin position="71"/>
        <end position="186"/>
    </location>
</feature>
<feature type="compositionally biased region" description="Basic and acidic residues" evidence="1">
    <location>
        <begin position="98"/>
        <end position="132"/>
    </location>
</feature>
<protein>
    <submittedName>
        <fullName evidence="2">Uncharacterized protein</fullName>
    </submittedName>
</protein>
<name>A0A381WRN6_9ZZZZ</name>
<accession>A0A381WRN6</accession>
<evidence type="ECO:0000256" key="1">
    <source>
        <dbReference type="SAM" id="MobiDB-lite"/>
    </source>
</evidence>
<gene>
    <name evidence="2" type="ORF">METZ01_LOCUS107772</name>
</gene>